<accession>B8J2Y0</accession>
<evidence type="ECO:0000313" key="3">
    <source>
        <dbReference type="EMBL" id="ACL49899.1"/>
    </source>
</evidence>
<dbReference type="Pfam" id="PF10135">
    <property type="entry name" value="Rod-binding"/>
    <property type="match status" value="1"/>
</dbReference>
<feature type="compositionally biased region" description="Gly residues" evidence="1">
    <location>
        <begin position="161"/>
        <end position="171"/>
    </location>
</feature>
<dbReference type="HOGENOM" id="CLU_486387_0_0_7"/>
<feature type="compositionally biased region" description="Polar residues" evidence="1">
    <location>
        <begin position="378"/>
        <end position="387"/>
    </location>
</feature>
<dbReference type="AlphaFoldDB" id="B8J2Y0"/>
<keyword evidence="3" id="KW-0969">Cilium</keyword>
<feature type="compositionally biased region" description="Low complexity" evidence="1">
    <location>
        <begin position="151"/>
        <end position="160"/>
    </location>
</feature>
<reference evidence="3" key="1">
    <citation type="submission" date="2009-01" db="EMBL/GenBank/DDBJ databases">
        <title>Complete sequence of Desulfovibrio desulfuricans subsp. desulfuricans str. ATCC 27774.</title>
        <authorList>
            <consortium name="US DOE Joint Genome Institute"/>
            <person name="Lucas S."/>
            <person name="Copeland A."/>
            <person name="Lapidus A."/>
            <person name="Glavina del Rio T."/>
            <person name="Tice H."/>
            <person name="Bruce D."/>
            <person name="Goodwin L."/>
            <person name="Pitluck S."/>
            <person name="Sims D."/>
            <person name="Lu M."/>
            <person name="Kiss H."/>
            <person name="Meineke L."/>
            <person name="Brettin T."/>
            <person name="Detter J.C."/>
            <person name="Han C."/>
            <person name="Larimer F."/>
            <person name="Land M."/>
            <person name="Hauser L."/>
            <person name="Kyrpides N."/>
            <person name="Ovchinnikova G."/>
            <person name="Hazen T.C."/>
        </authorList>
    </citation>
    <scope>NUCLEOTIDE SEQUENCE [LARGE SCALE GENOMIC DNA]</scope>
    <source>
        <strain evidence="3">ATCC 27774</strain>
    </source>
</reference>
<feature type="region of interest" description="Disordered" evidence="1">
    <location>
        <begin position="482"/>
        <end position="560"/>
    </location>
</feature>
<organism evidence="3">
    <name type="scientific">Desulfovibrio desulfuricans (strain ATCC 27774 / DSM 6949 / MB)</name>
    <dbReference type="NCBI Taxonomy" id="525146"/>
    <lineage>
        <taxon>Bacteria</taxon>
        <taxon>Pseudomonadati</taxon>
        <taxon>Thermodesulfobacteriota</taxon>
        <taxon>Desulfovibrionia</taxon>
        <taxon>Desulfovibrionales</taxon>
        <taxon>Desulfovibrionaceae</taxon>
        <taxon>Desulfovibrio</taxon>
    </lineage>
</organism>
<keyword evidence="3" id="KW-0282">Flagellum</keyword>
<evidence type="ECO:0000256" key="1">
    <source>
        <dbReference type="SAM" id="MobiDB-lite"/>
    </source>
</evidence>
<dbReference type="PRINTS" id="PR01002">
    <property type="entry name" value="FLGFLGJ"/>
</dbReference>
<gene>
    <name evidence="3" type="ordered locus">Ddes_2003</name>
</gene>
<dbReference type="KEGG" id="dds:Ddes_2003"/>
<dbReference type="EMBL" id="CP001358">
    <property type="protein sequence ID" value="ACL49899.1"/>
    <property type="molecule type" value="Genomic_DNA"/>
</dbReference>
<sequence>MTSPLTTGLVPHEAGAAEVSRREFQSRLAGIGNLNGKKMTEAEKEKKLREACEGFESIFIQKMWQEMRNTLPKTNMLQGREEQFWQSMYDQELAKSMTAAGGIGLADMMYAQLSRNLVSASRSTASSVGGAPSGFTPQAASILPAGSNDESAGADAPGGRSASGGGQGGAGHSAMRDGAPIPSVYDGIAPVQDVGESGHIQVLPGGTASAESAGAAGLPASQAAQAAGPPEVEQVLAALRARQDAAQDKPQHTPPNMNTGLHLARAARFEAGSKLGSRGVLPRTHLAQPQQVAHAVPSGGPAGHMGGIPPLTGQTTQAGQAMTAQQAAAGDMQMLMAQNMGTPAAMQAAMYAQPGNTAAHAAGQTPGQISGHAVGQPMPQTIPQTGSPVPRPPQAAPAGGIVTPGPSVPGVSVHDSSHEAQEAAAQAEPHIQKVRYTTNVPPSKRKTSGSAILRSLSADAVGPNSRAGAGLAAYHAQQASQPGLQQAAQQPLTVPASAAQGQGAPVGATGASAGGQAGAMTGQALAAQPGMAVSAPSAQQARQGMESYGIPPLTATDLRR</sequence>
<feature type="region of interest" description="Disordered" evidence="1">
    <location>
        <begin position="358"/>
        <end position="451"/>
    </location>
</feature>
<protein>
    <submittedName>
        <fullName evidence="3">Flagellar protein FlgJ</fullName>
    </submittedName>
</protein>
<dbReference type="eggNOG" id="COG3951">
    <property type="taxonomic scope" value="Bacteria"/>
</dbReference>
<dbReference type="STRING" id="525146.Ddes_2003"/>
<feature type="domain" description="Flagellar protein FlgJ N-terminal" evidence="2">
    <location>
        <begin position="65"/>
        <end position="112"/>
    </location>
</feature>
<proteinExistence type="predicted"/>
<feature type="compositionally biased region" description="Low complexity" evidence="1">
    <location>
        <begin position="312"/>
        <end position="324"/>
    </location>
</feature>
<dbReference type="InterPro" id="IPR019301">
    <property type="entry name" value="Flagellar_prot_FlgJ_N"/>
</dbReference>
<evidence type="ECO:0000259" key="2">
    <source>
        <dbReference type="Pfam" id="PF10135"/>
    </source>
</evidence>
<feature type="compositionally biased region" description="Low complexity" evidence="1">
    <location>
        <begin position="518"/>
        <end position="528"/>
    </location>
</feature>
<feature type="region of interest" description="Disordered" evidence="1">
    <location>
        <begin position="294"/>
        <end position="324"/>
    </location>
</feature>
<feature type="region of interest" description="Disordered" evidence="1">
    <location>
        <begin position="124"/>
        <end position="230"/>
    </location>
</feature>
<feature type="compositionally biased region" description="Low complexity" evidence="1">
    <location>
        <begin position="205"/>
        <end position="230"/>
    </location>
</feature>
<feature type="compositionally biased region" description="Low complexity" evidence="1">
    <location>
        <begin position="399"/>
        <end position="414"/>
    </location>
</feature>
<name>B8J2Y0_DESDA</name>
<keyword evidence="3" id="KW-0966">Cell projection</keyword>